<organism evidence="3 4">
    <name type="scientific">Psylliodes chrysocephalus</name>
    <dbReference type="NCBI Taxonomy" id="3402493"/>
    <lineage>
        <taxon>Eukaryota</taxon>
        <taxon>Metazoa</taxon>
        <taxon>Ecdysozoa</taxon>
        <taxon>Arthropoda</taxon>
        <taxon>Hexapoda</taxon>
        <taxon>Insecta</taxon>
        <taxon>Pterygota</taxon>
        <taxon>Neoptera</taxon>
        <taxon>Endopterygota</taxon>
        <taxon>Coleoptera</taxon>
        <taxon>Polyphaga</taxon>
        <taxon>Cucujiformia</taxon>
        <taxon>Chrysomeloidea</taxon>
        <taxon>Chrysomelidae</taxon>
        <taxon>Galerucinae</taxon>
        <taxon>Alticini</taxon>
        <taxon>Psylliodes</taxon>
    </lineage>
</organism>
<dbReference type="Gene3D" id="4.10.60.10">
    <property type="entry name" value="Zinc finger, CCHC-type"/>
    <property type="match status" value="1"/>
</dbReference>
<name>A0A9P0D0S4_9CUCU</name>
<feature type="compositionally biased region" description="Basic and acidic residues" evidence="1">
    <location>
        <begin position="296"/>
        <end position="305"/>
    </location>
</feature>
<dbReference type="InterPro" id="IPR036875">
    <property type="entry name" value="Znf_CCHC_sf"/>
</dbReference>
<evidence type="ECO:0000259" key="2">
    <source>
        <dbReference type="SMART" id="SM00343"/>
    </source>
</evidence>
<feature type="domain" description="CCHC-type" evidence="2">
    <location>
        <begin position="192"/>
        <end position="208"/>
    </location>
</feature>
<sequence>MSSVQSHSSNNQSYSSALNKNAPTFPTKKQAILFNALDDTKLEEYLVALGEIIEPRNILFSSRLSNNRICIYLSSESLVDQFISQSGEINVKNEILRARKLITPSERLLLSNVCPSIPHNIIEDELKKLGIKQVSPLTFLKISSQLPEFQHVLSFRRQTYIQPLENVTLPESFLITYEQTSYRIFISLDKPSCIICKQPDHFAPNCPNKDQLHNTPNPSTSVITPSSSQPSLPTPSPSLCTPPPVSQNTPSSSTQPSQNSNPSAQTPQITVEKSKLGTPVIPTVMTQNDETQMETELSKNKRNISELDTTPSPDQENEEPTFKIPKPRKKSRHNADPLKEKSIQEMMLPTKTLFDNPSHNFVLTYDQTTDFFENCSGSKDILSLIKTYTTDIPDFLDMLTKLRPFFTDKSIKTKCTKMKNKINRLLDTDPTPDPDSDASCSSQETVENP</sequence>
<feature type="region of interest" description="Disordered" evidence="1">
    <location>
        <begin position="423"/>
        <end position="449"/>
    </location>
</feature>
<dbReference type="GO" id="GO:0008270">
    <property type="term" value="F:zinc ion binding"/>
    <property type="evidence" value="ECO:0007669"/>
    <property type="project" value="InterPro"/>
</dbReference>
<dbReference type="EMBL" id="OV651816">
    <property type="protein sequence ID" value="CAH1109768.1"/>
    <property type="molecule type" value="Genomic_DNA"/>
</dbReference>
<accession>A0A9P0D0S4</accession>
<dbReference type="Proteomes" id="UP001153636">
    <property type="component" value="Chromosome 4"/>
</dbReference>
<gene>
    <name evidence="3" type="ORF">PSYICH_LOCUS10274</name>
</gene>
<feature type="region of interest" description="Disordered" evidence="1">
    <location>
        <begin position="207"/>
        <end position="336"/>
    </location>
</feature>
<keyword evidence="4" id="KW-1185">Reference proteome</keyword>
<dbReference type="GO" id="GO:0003676">
    <property type="term" value="F:nucleic acid binding"/>
    <property type="evidence" value="ECO:0007669"/>
    <property type="project" value="InterPro"/>
</dbReference>
<feature type="compositionally biased region" description="Pro residues" evidence="1">
    <location>
        <begin position="232"/>
        <end position="245"/>
    </location>
</feature>
<dbReference type="AlphaFoldDB" id="A0A9P0D0S4"/>
<proteinExistence type="predicted"/>
<reference evidence="3" key="1">
    <citation type="submission" date="2022-01" db="EMBL/GenBank/DDBJ databases">
        <authorList>
            <person name="King R."/>
        </authorList>
    </citation>
    <scope>NUCLEOTIDE SEQUENCE</scope>
</reference>
<dbReference type="SUPFAM" id="SSF57756">
    <property type="entry name" value="Retrovirus zinc finger-like domains"/>
    <property type="match status" value="1"/>
</dbReference>
<feature type="compositionally biased region" description="Low complexity" evidence="1">
    <location>
        <begin position="246"/>
        <end position="268"/>
    </location>
</feature>
<dbReference type="SMART" id="SM00343">
    <property type="entry name" value="ZnF_C2HC"/>
    <property type="match status" value="1"/>
</dbReference>
<evidence type="ECO:0000313" key="3">
    <source>
        <dbReference type="EMBL" id="CAH1109768.1"/>
    </source>
</evidence>
<evidence type="ECO:0000256" key="1">
    <source>
        <dbReference type="SAM" id="MobiDB-lite"/>
    </source>
</evidence>
<feature type="region of interest" description="Disordered" evidence="1">
    <location>
        <begin position="1"/>
        <end position="21"/>
    </location>
</feature>
<dbReference type="OrthoDB" id="6730714at2759"/>
<evidence type="ECO:0000313" key="4">
    <source>
        <dbReference type="Proteomes" id="UP001153636"/>
    </source>
</evidence>
<feature type="compositionally biased region" description="Polar residues" evidence="1">
    <location>
        <begin position="213"/>
        <end position="223"/>
    </location>
</feature>
<dbReference type="InterPro" id="IPR001878">
    <property type="entry name" value="Znf_CCHC"/>
</dbReference>
<protein>
    <recommendedName>
        <fullName evidence="2">CCHC-type domain-containing protein</fullName>
    </recommendedName>
</protein>
<feature type="compositionally biased region" description="Low complexity" evidence="1">
    <location>
        <begin position="1"/>
        <end position="16"/>
    </location>
</feature>